<dbReference type="Gene3D" id="1.10.287.950">
    <property type="entry name" value="Methyl-accepting chemotaxis protein"/>
    <property type="match status" value="1"/>
</dbReference>
<dbReference type="SMART" id="SM00283">
    <property type="entry name" value="MA"/>
    <property type="match status" value="1"/>
</dbReference>
<dbReference type="PANTHER" id="PTHR32089:SF120">
    <property type="entry name" value="METHYL-ACCEPTING CHEMOTAXIS PROTEIN TLPQ"/>
    <property type="match status" value="1"/>
</dbReference>
<dbReference type="InterPro" id="IPR000727">
    <property type="entry name" value="T_SNARE_dom"/>
</dbReference>
<evidence type="ECO:0000256" key="3">
    <source>
        <dbReference type="ARBA" id="ARBA00023224"/>
    </source>
</evidence>
<dbReference type="PANTHER" id="PTHR32089">
    <property type="entry name" value="METHYL-ACCEPTING CHEMOTAXIS PROTEIN MCPB"/>
    <property type="match status" value="1"/>
</dbReference>
<dbReference type="AlphaFoldDB" id="A0A1E5C4J8"/>
<dbReference type="EMBL" id="AJWN02000065">
    <property type="protein sequence ID" value="OEE60416.1"/>
    <property type="molecule type" value="Genomic_DNA"/>
</dbReference>
<comment type="similarity">
    <text evidence="4">Belongs to the methyl-accepting chemotaxis (MCP) protein family.</text>
</comment>
<evidence type="ECO:0000256" key="5">
    <source>
        <dbReference type="PROSITE-ProRule" id="PRU00284"/>
    </source>
</evidence>
<accession>A0A1E5C4J8</accession>
<feature type="domain" description="T-SNARE coiled-coil homology" evidence="7">
    <location>
        <begin position="447"/>
        <end position="509"/>
    </location>
</feature>
<keyword evidence="10" id="KW-1185">Reference proteome</keyword>
<dbReference type="GO" id="GO:0007165">
    <property type="term" value="P:signal transduction"/>
    <property type="evidence" value="ECO:0007669"/>
    <property type="project" value="UniProtKB-KW"/>
</dbReference>
<keyword evidence="2" id="KW-0997">Cell inner membrane</keyword>
<feature type="domain" description="Methyl-accepting transducer" evidence="6">
    <location>
        <begin position="260"/>
        <end position="496"/>
    </location>
</feature>
<dbReference type="InterPro" id="IPR004089">
    <property type="entry name" value="MCPsignal_dom"/>
</dbReference>
<dbReference type="PROSITE" id="PS50885">
    <property type="entry name" value="HAMP"/>
    <property type="match status" value="1"/>
</dbReference>
<dbReference type="RefSeq" id="WP_016958961.1">
    <property type="nucleotide sequence ID" value="NZ_AJWN02000065.1"/>
</dbReference>
<dbReference type="Proteomes" id="UP000095039">
    <property type="component" value="Unassembled WGS sequence"/>
</dbReference>
<proteinExistence type="inferred from homology"/>
<keyword evidence="3 5" id="KW-0807">Transducer</keyword>
<evidence type="ECO:0000259" key="8">
    <source>
        <dbReference type="PROSITE" id="PS50885"/>
    </source>
</evidence>
<organism evidence="9 10">
    <name type="scientific">Enterovibrio norvegicus FF-454</name>
    <dbReference type="NCBI Taxonomy" id="1185651"/>
    <lineage>
        <taxon>Bacteria</taxon>
        <taxon>Pseudomonadati</taxon>
        <taxon>Pseudomonadota</taxon>
        <taxon>Gammaproteobacteria</taxon>
        <taxon>Vibrionales</taxon>
        <taxon>Vibrionaceae</taxon>
        <taxon>Enterovibrio</taxon>
    </lineage>
</organism>
<evidence type="ECO:0000256" key="2">
    <source>
        <dbReference type="ARBA" id="ARBA00022519"/>
    </source>
</evidence>
<evidence type="ECO:0000259" key="7">
    <source>
        <dbReference type="PROSITE" id="PS50192"/>
    </source>
</evidence>
<comment type="subcellular location">
    <subcellularLocation>
        <location evidence="1">Cell inner membrane</location>
        <topology evidence="1">Multi-pass membrane protein</topology>
    </subcellularLocation>
</comment>
<dbReference type="SMART" id="SM00304">
    <property type="entry name" value="HAMP"/>
    <property type="match status" value="1"/>
</dbReference>
<dbReference type="Pfam" id="PF00672">
    <property type="entry name" value="HAMP"/>
    <property type="match status" value="1"/>
</dbReference>
<reference evidence="9 10" key="1">
    <citation type="journal article" date="2012" name="Science">
        <title>Ecological populations of bacteria act as socially cohesive units of antibiotic production and resistance.</title>
        <authorList>
            <person name="Cordero O.X."/>
            <person name="Wildschutte H."/>
            <person name="Kirkup B."/>
            <person name="Proehl S."/>
            <person name="Ngo L."/>
            <person name="Hussain F."/>
            <person name="Le Roux F."/>
            <person name="Mincer T."/>
            <person name="Polz M.F."/>
        </authorList>
    </citation>
    <scope>NUCLEOTIDE SEQUENCE [LARGE SCALE GENOMIC DNA]</scope>
    <source>
        <strain evidence="9 10">FF-454</strain>
    </source>
</reference>
<dbReference type="CDD" id="cd11386">
    <property type="entry name" value="MCP_signal"/>
    <property type="match status" value="1"/>
</dbReference>
<keyword evidence="2" id="KW-0472">Membrane</keyword>
<evidence type="ECO:0000256" key="1">
    <source>
        <dbReference type="ARBA" id="ARBA00004429"/>
    </source>
</evidence>
<evidence type="ECO:0000313" key="10">
    <source>
        <dbReference type="Proteomes" id="UP000095039"/>
    </source>
</evidence>
<evidence type="ECO:0000256" key="4">
    <source>
        <dbReference type="ARBA" id="ARBA00029447"/>
    </source>
</evidence>
<dbReference type="PROSITE" id="PS50111">
    <property type="entry name" value="CHEMOTAXIS_TRANSDUC_2"/>
    <property type="match status" value="1"/>
</dbReference>
<gene>
    <name evidence="9" type="ORF">A1OK_10720</name>
</gene>
<dbReference type="FunFam" id="1.10.287.950:FF:000001">
    <property type="entry name" value="Methyl-accepting chemotaxis sensory transducer"/>
    <property type="match status" value="1"/>
</dbReference>
<dbReference type="GO" id="GO:0005886">
    <property type="term" value="C:plasma membrane"/>
    <property type="evidence" value="ECO:0007669"/>
    <property type="project" value="UniProtKB-SubCell"/>
</dbReference>
<dbReference type="GO" id="GO:0006935">
    <property type="term" value="P:chemotaxis"/>
    <property type="evidence" value="ECO:0007669"/>
    <property type="project" value="UniProtKB-ARBA"/>
</dbReference>
<dbReference type="PROSITE" id="PS50192">
    <property type="entry name" value="T_SNARE"/>
    <property type="match status" value="1"/>
</dbReference>
<protein>
    <submittedName>
        <fullName evidence="9">Chemotaxis protein</fullName>
    </submittedName>
</protein>
<dbReference type="CDD" id="cd06225">
    <property type="entry name" value="HAMP"/>
    <property type="match status" value="1"/>
</dbReference>
<comment type="caution">
    <text evidence="9">The sequence shown here is derived from an EMBL/GenBank/DDBJ whole genome shotgun (WGS) entry which is preliminary data.</text>
</comment>
<name>A0A1E5C4J8_9GAMM</name>
<feature type="domain" description="HAMP" evidence="8">
    <location>
        <begin position="203"/>
        <end position="255"/>
    </location>
</feature>
<dbReference type="Pfam" id="PF00015">
    <property type="entry name" value="MCPsignal"/>
    <property type="match status" value="1"/>
</dbReference>
<dbReference type="SUPFAM" id="SSF58104">
    <property type="entry name" value="Methyl-accepting chemotaxis protein (MCP) signaling domain"/>
    <property type="match status" value="1"/>
</dbReference>
<evidence type="ECO:0000259" key="6">
    <source>
        <dbReference type="PROSITE" id="PS50111"/>
    </source>
</evidence>
<sequence>MSQMIFKPWEKAVSNIKLVPKLVILMVFSTALLLAKQLWDANAFRASVTEITEAQSHSQALRSAELAKTLLALPEGAALLERVAKSENLTSNSNEYVFFANSASGDVLAHPSISSYQGLNLPLESGRQLGEQMRNTQGEFKYHLTDQARHGFVVPVTGTDWVAVASQADSAADQYYQAYLVQVAWQTAGMIVAFMVILLGGSRLMLRQINYLIDCMREMARKNLSQPVNMDCGDEFGELARELEKTRLQLVNVIKTQRTSSEDLSSMAEVMTISMDETRESAKEQFGEIDQLASAMSEMTSTVQDVAGHARAASQATESSREQAVSGQRYVSNTIGTINKLSDDIRESANVVNQVEERVEKISSVVVTIQGISEQTNLLALNAAIEAARAGEQGRGFAVVADEVRNLAQSTQKATVEIQDMITQLQSSARQAVGLMEQSVVEAVESVASVSKAGEELNLIVDQIAQINDMNFHIATAAEQQSSVTDEMNLNLNNVRELVEASVTVVTELAETSGDIQNNAEALDLKIKEFAV</sequence>
<dbReference type="InterPro" id="IPR003660">
    <property type="entry name" value="HAMP_dom"/>
</dbReference>
<keyword evidence="2" id="KW-1003">Cell membrane</keyword>
<evidence type="ECO:0000313" key="9">
    <source>
        <dbReference type="EMBL" id="OEE60416.1"/>
    </source>
</evidence>